<sequence length="342" mass="40917">MSDTSTQLSMGKISTKPYHIIDIIIFGFPCKDEFVHFITHISRSYKLCLTGKLAKALFNMTENFKIFKADSRPLHIYEDSITIKMIIKSLQQQDLPYYPYSLGALLTTIASTDLEYALALLKSGQITQIDIGNKKLKNTPRGIHQTHYGVEIFYCLKRSCPHYYSQPYYCICCPFGKFHSHEHINLDEIGLFFSMRIFQHKTYVRQFWGVLDQYSVFISFLDSLHSVCGLQKGKISKGFKFIRSRLPYIEKYFNSFRQIYYYADQRDFLKRYNLRFEQEYQFLKYQYLLEIQEEDIYEEYRESIKWLGQQKWSYEEYPGWQVLTEQNKEFIRKYIARALTEK</sequence>
<gene>
    <name evidence="1" type="ORF">FGO68_gene17011</name>
</gene>
<reference evidence="1" key="1">
    <citation type="submission" date="2019-06" db="EMBL/GenBank/DDBJ databases">
        <authorList>
            <person name="Zheng W."/>
        </authorList>
    </citation>
    <scope>NUCLEOTIDE SEQUENCE</scope>
    <source>
        <strain evidence="1">QDHG01</strain>
    </source>
</reference>
<proteinExistence type="predicted"/>
<dbReference type="EMBL" id="RRYP01012311">
    <property type="protein sequence ID" value="TNV77199.1"/>
    <property type="molecule type" value="Genomic_DNA"/>
</dbReference>
<keyword evidence="2" id="KW-1185">Reference proteome</keyword>
<evidence type="ECO:0000313" key="1">
    <source>
        <dbReference type="EMBL" id="TNV77199.1"/>
    </source>
</evidence>
<protein>
    <submittedName>
        <fullName evidence="1">Uncharacterized protein</fullName>
    </submittedName>
</protein>
<dbReference type="Proteomes" id="UP000785679">
    <property type="component" value="Unassembled WGS sequence"/>
</dbReference>
<dbReference type="AlphaFoldDB" id="A0A8J8NMX0"/>
<organism evidence="1 2">
    <name type="scientific">Halteria grandinella</name>
    <dbReference type="NCBI Taxonomy" id="5974"/>
    <lineage>
        <taxon>Eukaryota</taxon>
        <taxon>Sar</taxon>
        <taxon>Alveolata</taxon>
        <taxon>Ciliophora</taxon>
        <taxon>Intramacronucleata</taxon>
        <taxon>Spirotrichea</taxon>
        <taxon>Stichotrichia</taxon>
        <taxon>Sporadotrichida</taxon>
        <taxon>Halteriidae</taxon>
        <taxon>Halteria</taxon>
    </lineage>
</organism>
<comment type="caution">
    <text evidence="1">The sequence shown here is derived from an EMBL/GenBank/DDBJ whole genome shotgun (WGS) entry which is preliminary data.</text>
</comment>
<accession>A0A8J8NMX0</accession>
<name>A0A8J8NMX0_HALGN</name>
<evidence type="ECO:0000313" key="2">
    <source>
        <dbReference type="Proteomes" id="UP000785679"/>
    </source>
</evidence>